<dbReference type="Proteomes" id="UP000390763">
    <property type="component" value="Unassembled WGS sequence"/>
</dbReference>
<dbReference type="Gene3D" id="3.30.70.2330">
    <property type="match status" value="1"/>
</dbReference>
<proteinExistence type="predicted"/>
<evidence type="ECO:0000313" key="7">
    <source>
        <dbReference type="Proteomes" id="UP000284548"/>
    </source>
</evidence>
<dbReference type="EMBL" id="VZBT01000043">
    <property type="protein sequence ID" value="MQO03458.1"/>
    <property type="molecule type" value="Genomic_DNA"/>
</dbReference>
<reference evidence="8" key="2">
    <citation type="submission" date="2019-09" db="EMBL/GenBank/DDBJ databases">
        <title>Distinct polysaccharide growth profiles of human intestinal Prevotella copri isolates.</title>
        <authorList>
            <person name="Fehlner-Peach H."/>
            <person name="Magnabosco C."/>
            <person name="Raghavan V."/>
            <person name="Scher J.U."/>
            <person name="Tett A."/>
            <person name="Cox L.M."/>
            <person name="Gottsegen C."/>
            <person name="Watters A."/>
            <person name="Wiltshire- Gordon J.D."/>
            <person name="Segata N."/>
            <person name="Bonneau R."/>
            <person name="Littman D.R."/>
        </authorList>
    </citation>
    <scope>NUCLEOTIDE SEQUENCE [LARGE SCALE GENOMIC DNA]</scope>
    <source>
        <strain evidence="8">iAK279</strain>
    </source>
</reference>
<reference evidence="5" key="3">
    <citation type="submission" date="2023-10" db="EMBL/GenBank/DDBJ databases">
        <title>Distinct polysaccharide growth profiles of human intestinal Prevotella copri isolates.</title>
        <authorList>
            <person name="Fehlner-Peach H."/>
            <person name="Magnabosco C."/>
            <person name="Raghavan V."/>
            <person name="Scher J.U."/>
            <person name="Tett A."/>
            <person name="Cox L.M."/>
            <person name="Gottsegen C."/>
            <person name="Watters A."/>
            <person name="Wiltshire- Gordon J.D."/>
            <person name="Segata N."/>
            <person name="Bonneau R."/>
            <person name="Littman D.R."/>
        </authorList>
    </citation>
    <scope>NUCLEOTIDE SEQUENCE</scope>
    <source>
        <strain evidence="5">IAK279</strain>
    </source>
</reference>
<sequence length="401" mass="46217">MNDINFDITKHWLPVGEKQGSIEKDTLRIKVSGINFHTKPEANFWGVFTGCIKTEPNNPYDTNAIGFYKTDGQLLGFVQKELQDYVNKFSKGKELDCVIAITPFISKDGKVRNQAYATILKFFEDDVEYATEMINRITEDVGNDAFIEITHFEKELPTLNVSQPKVDDKDNNNEDNDSNVIFRYDEFYKFPQSDKTGKKTYDTLTVRIEDADWYFDRKKWQAGVFSGYVDVVHLESLNQYGIYREDNTLVGCPNSFDFDDEIKEFAEGQRIYCIFLLVPHIDSKTSCIDIKGKAVLIKFFEGEKDYARKLFEDTRTRLAQNAISDYKKFMEKKEELELCDIKVMLSWSFDTRRYTFGADATTYLDDKGKPQKPKSGCATLVAMLVLGLSLCCLLYLVIVID</sequence>
<keyword evidence="2" id="KW-0378">Hydrolase</keyword>
<evidence type="ECO:0000313" key="5">
    <source>
        <dbReference type="EMBL" id="MQO03458.1"/>
    </source>
</evidence>
<dbReference type="Proteomes" id="UP000284548">
    <property type="component" value="Unassembled WGS sequence"/>
</dbReference>
<dbReference type="RefSeq" id="WP_118254049.1">
    <property type="nucleotide sequence ID" value="NZ_JAHRGK010000026.1"/>
</dbReference>
<dbReference type="AlphaFoldDB" id="A0A3R6GWQ1"/>
<feature type="domain" description="HIRAN" evidence="4">
    <location>
        <begin position="51"/>
        <end position="91"/>
    </location>
</feature>
<reference evidence="6 7" key="1">
    <citation type="submission" date="2018-08" db="EMBL/GenBank/DDBJ databases">
        <title>A genome reference for cultivated species of the human gut microbiota.</title>
        <authorList>
            <person name="Zou Y."/>
            <person name="Xue W."/>
            <person name="Luo G."/>
        </authorList>
    </citation>
    <scope>NUCLEOTIDE SEQUENCE [LARGE SCALE GENOMIC DNA]</scope>
    <source>
        <strain evidence="6 7">AM16-54</strain>
    </source>
</reference>
<gene>
    <name evidence="6" type="ORF">DW192_04350</name>
    <name evidence="5" type="ORF">F7D62_04910</name>
</gene>
<keyword evidence="3" id="KW-0472">Membrane</keyword>
<organism evidence="6 7">
    <name type="scientific">Segatella copri</name>
    <dbReference type="NCBI Taxonomy" id="165179"/>
    <lineage>
        <taxon>Bacteria</taxon>
        <taxon>Pseudomonadati</taxon>
        <taxon>Bacteroidota</taxon>
        <taxon>Bacteroidia</taxon>
        <taxon>Bacteroidales</taxon>
        <taxon>Prevotellaceae</taxon>
        <taxon>Segatella</taxon>
    </lineage>
</organism>
<evidence type="ECO:0000256" key="2">
    <source>
        <dbReference type="ARBA" id="ARBA00022801"/>
    </source>
</evidence>
<protein>
    <recommendedName>
        <fullName evidence="4">HIRAN domain-containing protein</fullName>
    </recommendedName>
</protein>
<dbReference type="Pfam" id="PF08797">
    <property type="entry name" value="HIRAN"/>
    <property type="match status" value="1"/>
</dbReference>
<keyword evidence="3" id="KW-0812">Transmembrane</keyword>
<evidence type="ECO:0000313" key="8">
    <source>
        <dbReference type="Proteomes" id="UP000390763"/>
    </source>
</evidence>
<keyword evidence="1" id="KW-0479">Metal-binding</keyword>
<comment type="caution">
    <text evidence="6">The sequence shown here is derived from an EMBL/GenBank/DDBJ whole genome shotgun (WGS) entry which is preliminary data.</text>
</comment>
<evidence type="ECO:0000256" key="3">
    <source>
        <dbReference type="SAM" id="Phobius"/>
    </source>
</evidence>
<evidence type="ECO:0000313" key="6">
    <source>
        <dbReference type="EMBL" id="RHH83866.1"/>
    </source>
</evidence>
<dbReference type="EMBL" id="QRKB01000007">
    <property type="protein sequence ID" value="RHH83866.1"/>
    <property type="molecule type" value="Genomic_DNA"/>
</dbReference>
<feature type="transmembrane region" description="Helical" evidence="3">
    <location>
        <begin position="380"/>
        <end position="400"/>
    </location>
</feature>
<dbReference type="InterPro" id="IPR014905">
    <property type="entry name" value="HIRAN"/>
</dbReference>
<accession>A0A3R6GWQ1</accession>
<evidence type="ECO:0000256" key="1">
    <source>
        <dbReference type="ARBA" id="ARBA00022723"/>
    </source>
</evidence>
<name>A0A3R6GWQ1_9BACT</name>
<keyword evidence="3" id="KW-1133">Transmembrane helix</keyword>
<evidence type="ECO:0000259" key="4">
    <source>
        <dbReference type="Pfam" id="PF08797"/>
    </source>
</evidence>